<proteinExistence type="predicted"/>
<reference evidence="2" key="1">
    <citation type="submission" date="2017-09" db="EMBL/GenBank/DDBJ databases">
        <authorList>
            <person name="Feng G."/>
            <person name="Zhu H."/>
        </authorList>
    </citation>
    <scope>NUCLEOTIDE SEQUENCE [LARGE SCALE GENOMIC DNA]</scope>
    <source>
        <strain evidence="2">1PNM-20</strain>
    </source>
</reference>
<organism evidence="1 2">
    <name type="scientific">Sphingomonas lenta</name>
    <dbReference type="NCBI Taxonomy" id="1141887"/>
    <lineage>
        <taxon>Bacteria</taxon>
        <taxon>Pseudomonadati</taxon>
        <taxon>Pseudomonadota</taxon>
        <taxon>Alphaproteobacteria</taxon>
        <taxon>Sphingomonadales</taxon>
        <taxon>Sphingomonadaceae</taxon>
        <taxon>Sphingomonas</taxon>
    </lineage>
</organism>
<evidence type="ECO:0000313" key="2">
    <source>
        <dbReference type="Proteomes" id="UP000218151"/>
    </source>
</evidence>
<accession>A0A2A2SIN8</accession>
<protein>
    <recommendedName>
        <fullName evidence="3">Hemerythrin-like domain-containing protein</fullName>
    </recommendedName>
</protein>
<evidence type="ECO:0008006" key="3">
    <source>
        <dbReference type="Google" id="ProtNLM"/>
    </source>
</evidence>
<dbReference type="Proteomes" id="UP000218151">
    <property type="component" value="Unassembled WGS sequence"/>
</dbReference>
<dbReference type="EMBL" id="NSLI01000002">
    <property type="protein sequence ID" value="PAX09085.1"/>
    <property type="molecule type" value="Genomic_DNA"/>
</dbReference>
<sequence length="149" mass="16570">MSPDSLLLRLDQLQSDTLAVLSRASELLDEEPGPARAGLGAIRRELARKLREYQIFKHSRIFDPALTSGSPSVAEAGRRLKVDCIAGSARFDQYVREWSGKDIAAEWAAFRSATLELGRRLRDHMVSERVQIRLLLAGATPRQNADLGE</sequence>
<comment type="caution">
    <text evidence="1">The sequence shown here is derived from an EMBL/GenBank/DDBJ whole genome shotgun (WGS) entry which is preliminary data.</text>
</comment>
<gene>
    <name evidence="1" type="ORF">CKY28_07100</name>
</gene>
<name>A0A2A2SIN8_9SPHN</name>
<evidence type="ECO:0000313" key="1">
    <source>
        <dbReference type="EMBL" id="PAX09085.1"/>
    </source>
</evidence>
<dbReference type="AlphaFoldDB" id="A0A2A2SIN8"/>
<keyword evidence="2" id="KW-1185">Reference proteome</keyword>